<dbReference type="GO" id="GO:0003700">
    <property type="term" value="F:DNA-binding transcription factor activity"/>
    <property type="evidence" value="ECO:0007669"/>
    <property type="project" value="InterPro"/>
</dbReference>
<keyword evidence="3" id="KW-0804">Transcription</keyword>
<proteinExistence type="predicted"/>
<dbReference type="Pfam" id="PF00392">
    <property type="entry name" value="GntR"/>
    <property type="match status" value="1"/>
</dbReference>
<gene>
    <name evidence="5" type="ORF">DA69_04555</name>
</gene>
<evidence type="ECO:0000313" key="5">
    <source>
        <dbReference type="EMBL" id="ANF54077.1"/>
    </source>
</evidence>
<evidence type="ECO:0000256" key="3">
    <source>
        <dbReference type="ARBA" id="ARBA00023163"/>
    </source>
</evidence>
<dbReference type="AlphaFoldDB" id="A0A172Y4E1"/>
<protein>
    <recommendedName>
        <fullName evidence="4">HTH gntR-type domain-containing protein</fullName>
    </recommendedName>
</protein>
<dbReference type="Gene3D" id="1.10.10.10">
    <property type="entry name" value="Winged helix-like DNA-binding domain superfamily/Winged helix DNA-binding domain"/>
    <property type="match status" value="1"/>
</dbReference>
<dbReference type="Proteomes" id="UP000077603">
    <property type="component" value="Chromosome"/>
</dbReference>
<dbReference type="InterPro" id="IPR036390">
    <property type="entry name" value="WH_DNA-bd_sf"/>
</dbReference>
<sequence length="229" mass="24728">MEKLEPPFNSYVLLKGRQALSRIRDPFHQALSSLRERVEHGVYGAGRPVVIVDEAQRLRLSTTPIREALAWLAGAGLVERAPMGGYVTLQLDPAAVRDRLGFRLHCLRLSLESAGPLPSALAADAGDERATLGRDLERLVQSSGSLALFDAFRRVTSLLAMLDGAEQRIFDDLDAEAANISALLAEADGEALRGALTLYHERRMEAAPLLVLEAAAAIRSPDDAPDGTP</sequence>
<dbReference type="InterPro" id="IPR036388">
    <property type="entry name" value="WH-like_DNA-bd_sf"/>
</dbReference>
<dbReference type="GO" id="GO:0003677">
    <property type="term" value="F:DNA binding"/>
    <property type="evidence" value="ECO:0007669"/>
    <property type="project" value="UniProtKB-KW"/>
</dbReference>
<evidence type="ECO:0000256" key="1">
    <source>
        <dbReference type="ARBA" id="ARBA00023015"/>
    </source>
</evidence>
<evidence type="ECO:0000256" key="2">
    <source>
        <dbReference type="ARBA" id="ARBA00023125"/>
    </source>
</evidence>
<dbReference type="KEGG" id="bne:DA69_04555"/>
<organism evidence="5 6">
    <name type="scientific">Brevundimonas naejangsanensis</name>
    <dbReference type="NCBI Taxonomy" id="588932"/>
    <lineage>
        <taxon>Bacteria</taxon>
        <taxon>Pseudomonadati</taxon>
        <taxon>Pseudomonadota</taxon>
        <taxon>Alphaproteobacteria</taxon>
        <taxon>Caulobacterales</taxon>
        <taxon>Caulobacteraceae</taxon>
        <taxon>Brevundimonas</taxon>
    </lineage>
</organism>
<evidence type="ECO:0000259" key="4">
    <source>
        <dbReference type="Pfam" id="PF00392"/>
    </source>
</evidence>
<dbReference type="InterPro" id="IPR000524">
    <property type="entry name" value="Tscrpt_reg_HTH_GntR"/>
</dbReference>
<reference evidence="5 6" key="1">
    <citation type="journal article" date="2014" name="Genome Announc.">
        <title>Genome Sequence of a Promising Hydrogen-Producing Facultative Anaerobic Bacterium, Brevundimonas naejangsanensis Strain B1.</title>
        <authorList>
            <person name="Su H."/>
            <person name="Zhang T."/>
            <person name="Bao M."/>
            <person name="Jiang Y."/>
            <person name="Wang Y."/>
            <person name="Tan T."/>
        </authorList>
    </citation>
    <scope>NUCLEOTIDE SEQUENCE [LARGE SCALE GENOMIC DNA]</scope>
    <source>
        <strain evidence="5 6">B1</strain>
    </source>
</reference>
<dbReference type="RefSeq" id="WP_025977247.1">
    <property type="nucleotide sequence ID" value="NZ_CP015614.1"/>
</dbReference>
<dbReference type="EMBL" id="CP015614">
    <property type="protein sequence ID" value="ANF54077.1"/>
    <property type="molecule type" value="Genomic_DNA"/>
</dbReference>
<keyword evidence="1" id="KW-0805">Transcription regulation</keyword>
<keyword evidence="2" id="KW-0238">DNA-binding</keyword>
<feature type="domain" description="HTH gntR-type" evidence="4">
    <location>
        <begin position="32"/>
        <end position="85"/>
    </location>
</feature>
<evidence type="ECO:0000313" key="6">
    <source>
        <dbReference type="Proteomes" id="UP000077603"/>
    </source>
</evidence>
<dbReference type="SUPFAM" id="SSF46785">
    <property type="entry name" value="Winged helix' DNA-binding domain"/>
    <property type="match status" value="1"/>
</dbReference>
<accession>A0A172Y4E1</accession>
<name>A0A172Y4E1_9CAUL</name>
<keyword evidence="6" id="KW-1185">Reference proteome</keyword>